<proteinExistence type="inferred from homology"/>
<comment type="similarity">
    <text evidence="5">Belongs to the protein kinase superfamily. Ser/Thr protein kinase family. GCN2 subfamily.</text>
</comment>
<organism evidence="7 8">
    <name type="scientific">Folsomia candida</name>
    <name type="common">Springtail</name>
    <dbReference type="NCBI Taxonomy" id="158441"/>
    <lineage>
        <taxon>Eukaryota</taxon>
        <taxon>Metazoa</taxon>
        <taxon>Ecdysozoa</taxon>
        <taxon>Arthropoda</taxon>
        <taxon>Hexapoda</taxon>
        <taxon>Collembola</taxon>
        <taxon>Entomobryomorpha</taxon>
        <taxon>Isotomoidea</taxon>
        <taxon>Isotomidae</taxon>
        <taxon>Proisotominae</taxon>
        <taxon>Folsomia</taxon>
    </lineage>
</organism>
<dbReference type="SUPFAM" id="SSF52047">
    <property type="entry name" value="RNI-like"/>
    <property type="match status" value="1"/>
</dbReference>
<dbReference type="Gene3D" id="3.80.10.10">
    <property type="entry name" value="Ribonuclease Inhibitor"/>
    <property type="match status" value="1"/>
</dbReference>
<dbReference type="Gene3D" id="3.30.200.20">
    <property type="entry name" value="Phosphorylase Kinase, domain 1"/>
    <property type="match status" value="1"/>
</dbReference>
<protein>
    <submittedName>
        <fullName evidence="7">Interferon-induced, double-stranded RNA-activated protein kinase</fullName>
    </submittedName>
</protein>
<dbReference type="EMBL" id="LNIX01000003">
    <property type="protein sequence ID" value="OXA57476.1"/>
    <property type="molecule type" value="Genomic_DNA"/>
</dbReference>
<dbReference type="Gene3D" id="1.10.510.10">
    <property type="entry name" value="Transferase(Phosphotransferase) domain 1"/>
    <property type="match status" value="1"/>
</dbReference>
<evidence type="ECO:0000256" key="3">
    <source>
        <dbReference type="ARBA" id="ARBA00022777"/>
    </source>
</evidence>
<evidence type="ECO:0000256" key="5">
    <source>
        <dbReference type="ARBA" id="ARBA00037982"/>
    </source>
</evidence>
<dbReference type="InterPro" id="IPR050339">
    <property type="entry name" value="CC_SR_Kinase"/>
</dbReference>
<dbReference type="GO" id="GO:0004672">
    <property type="term" value="F:protein kinase activity"/>
    <property type="evidence" value="ECO:0007669"/>
    <property type="project" value="InterPro"/>
</dbReference>
<dbReference type="PROSITE" id="PS00108">
    <property type="entry name" value="PROTEIN_KINASE_ST"/>
    <property type="match status" value="1"/>
</dbReference>
<dbReference type="PANTHER" id="PTHR11042">
    <property type="entry name" value="EUKARYOTIC TRANSLATION INITIATION FACTOR 2-ALPHA KINASE EIF2-ALPHA KINASE -RELATED"/>
    <property type="match status" value="1"/>
</dbReference>
<dbReference type="InterPro" id="IPR032675">
    <property type="entry name" value="LRR_dom_sf"/>
</dbReference>
<evidence type="ECO:0000256" key="4">
    <source>
        <dbReference type="ARBA" id="ARBA00022840"/>
    </source>
</evidence>
<evidence type="ECO:0000259" key="6">
    <source>
        <dbReference type="PROSITE" id="PS50011"/>
    </source>
</evidence>
<gene>
    <name evidence="7" type="ORF">Fcan01_06507</name>
</gene>
<accession>A0A226ELM6</accession>
<dbReference type="Proteomes" id="UP000198287">
    <property type="component" value="Unassembled WGS sequence"/>
</dbReference>
<name>A0A226ELM6_FOLCA</name>
<keyword evidence="2" id="KW-0547">Nucleotide-binding</keyword>
<dbReference type="GO" id="GO:0005634">
    <property type="term" value="C:nucleus"/>
    <property type="evidence" value="ECO:0007669"/>
    <property type="project" value="TreeGrafter"/>
</dbReference>
<dbReference type="GO" id="GO:0005737">
    <property type="term" value="C:cytoplasm"/>
    <property type="evidence" value="ECO:0007669"/>
    <property type="project" value="TreeGrafter"/>
</dbReference>
<evidence type="ECO:0000256" key="2">
    <source>
        <dbReference type="ARBA" id="ARBA00022741"/>
    </source>
</evidence>
<evidence type="ECO:0000313" key="8">
    <source>
        <dbReference type="Proteomes" id="UP000198287"/>
    </source>
</evidence>
<keyword evidence="1" id="KW-0808">Transferase</keyword>
<dbReference type="OrthoDB" id="20134at2759"/>
<dbReference type="AlphaFoldDB" id="A0A226ELM6"/>
<feature type="domain" description="Protein kinase" evidence="6">
    <location>
        <begin position="16"/>
        <end position="321"/>
    </location>
</feature>
<dbReference type="SUPFAM" id="SSF56112">
    <property type="entry name" value="Protein kinase-like (PK-like)"/>
    <property type="match status" value="1"/>
</dbReference>
<comment type="caution">
    <text evidence="7">The sequence shown here is derived from an EMBL/GenBank/DDBJ whole genome shotgun (WGS) entry which is preliminary data.</text>
</comment>
<dbReference type="InterPro" id="IPR011009">
    <property type="entry name" value="Kinase-like_dom_sf"/>
</dbReference>
<keyword evidence="3 7" id="KW-0418">Kinase</keyword>
<evidence type="ECO:0000313" key="7">
    <source>
        <dbReference type="EMBL" id="OXA57476.1"/>
    </source>
</evidence>
<dbReference type="PROSITE" id="PS50011">
    <property type="entry name" value="PROTEIN_KINASE_DOM"/>
    <property type="match status" value="1"/>
</dbReference>
<dbReference type="Pfam" id="PF00069">
    <property type="entry name" value="Pkinase"/>
    <property type="match status" value="1"/>
</dbReference>
<dbReference type="InterPro" id="IPR000719">
    <property type="entry name" value="Prot_kinase_dom"/>
</dbReference>
<reference evidence="7 8" key="1">
    <citation type="submission" date="2015-12" db="EMBL/GenBank/DDBJ databases">
        <title>The genome of Folsomia candida.</title>
        <authorList>
            <person name="Faddeeva A."/>
            <person name="Derks M.F."/>
            <person name="Anvar Y."/>
            <person name="Smit S."/>
            <person name="Van Straalen N."/>
            <person name="Roelofs D."/>
        </authorList>
    </citation>
    <scope>NUCLEOTIDE SEQUENCE [LARGE SCALE GENOMIC DNA]</scope>
    <source>
        <strain evidence="7 8">VU population</strain>
        <tissue evidence="7">Whole body</tissue>
    </source>
</reference>
<dbReference type="STRING" id="158441.A0A226ELM6"/>
<keyword evidence="8" id="KW-1185">Reference proteome</keyword>
<keyword evidence="4" id="KW-0067">ATP-binding</keyword>
<dbReference type="GO" id="GO:0005524">
    <property type="term" value="F:ATP binding"/>
    <property type="evidence" value="ECO:0007669"/>
    <property type="project" value="UniProtKB-KW"/>
</dbReference>
<dbReference type="SMART" id="SM00220">
    <property type="entry name" value="S_TKc"/>
    <property type="match status" value="1"/>
</dbReference>
<evidence type="ECO:0000256" key="1">
    <source>
        <dbReference type="ARBA" id="ARBA00022679"/>
    </source>
</evidence>
<dbReference type="InterPro" id="IPR008271">
    <property type="entry name" value="Ser/Thr_kinase_AS"/>
</dbReference>
<sequence length="686" mass="79509">MANSTEFSSKFLEEFEILPWDPDQGAFGTVYKVKEKLHQDNPINSVPTVIKIIEACNKNDFTINYTISQFNYPKYAEREIKILATLRDLNHPNILQILKAWLEHVPRGFRGYPKKTPVKGSEGVYVIRTEWCDQGSVSKWLKSAWRCESDGWKIVYQIASALNFLHEQKIIHRDLKPANILLKTEGNQVLVKISDFGLATEARTRMTSRVGTKSYRSPELGEPGGVLYSFKADIFSFGVILFQILVHCKFNSELEQKFSSMIYLGAQEEEPSKMKWRLSKENAELIRAMISHKPDNRPTCPEIISKLQCIPDISSDIQPFDTKPEHFVWEEADLDLNVVNQKCQILTLLTLNNVSVQISELMRCLERCTSLRYLDLSISQTKLGNEFPYKILNLRHLRSFNLHHLNKLCFQDEFQNITQITERCVKNLLFFSHNISSQIISNKMTISLKLRELDICQIDIVERKFVTFCESALAFFSELLSEYQFEIIRAKMMAPENLKMQEATCRDLELYNVRQPDYFGGGGKLFSGFNLLERLYLDGCPKTLRMLDFGHLPDSLNVVFLKAFKIQLPKKPLKFSILTFDQCELPDDFVTAYEHTVGVLTIMSCQVGDKCCQNFDLIWSVLQTAWEIIRLKPFFWSYSQEMKDYAEELIKEYFVPNGIPNDCEMIEIIGKNNDISEINTEFEYEN</sequence>